<keyword evidence="3" id="KW-1185">Reference proteome</keyword>
<comment type="caution">
    <text evidence="2">The sequence shown here is derived from an EMBL/GenBank/DDBJ whole genome shotgun (WGS) entry which is preliminary data.</text>
</comment>
<feature type="transmembrane region" description="Helical" evidence="1">
    <location>
        <begin position="12"/>
        <end position="30"/>
    </location>
</feature>
<keyword evidence="1" id="KW-1133">Transmembrane helix</keyword>
<sequence length="221" mass="25589">MSTPKFLCDFMHFLPTLLLSIIIVIVLRFVFRKKEKGKIKAWCIGLIAGVLLYLNGDAFLNAKRYYKGHQKELEQVVSLYKRTSSKVNYNLWLGPNNKFNIEPIGNTECPYQFFKYGSKEQEDIVCQNAFIKAGVNKNEMDSLVALMLETGYIELYNSRGAKSSDDPQVVGVTYKHTPFLFCYYYGLGFVQNGYQIERSEQQWVGENVYFYKGRYSPINGY</sequence>
<reference evidence="2 3" key="1">
    <citation type="submission" date="2023-05" db="EMBL/GenBank/DDBJ databases">
        <title>Genome sequence of Pinibacter sp. MAH-24.</title>
        <authorList>
            <person name="Huq M.A."/>
        </authorList>
    </citation>
    <scope>NUCLEOTIDE SEQUENCE [LARGE SCALE GENOMIC DNA]</scope>
    <source>
        <strain evidence="2 3">MAH-24</strain>
    </source>
</reference>
<evidence type="ECO:0000313" key="3">
    <source>
        <dbReference type="Proteomes" id="UP001226434"/>
    </source>
</evidence>
<feature type="transmembrane region" description="Helical" evidence="1">
    <location>
        <begin position="42"/>
        <end position="60"/>
    </location>
</feature>
<evidence type="ECO:0000313" key="2">
    <source>
        <dbReference type="EMBL" id="MDI3318223.1"/>
    </source>
</evidence>
<dbReference type="Proteomes" id="UP001226434">
    <property type="component" value="Unassembled WGS sequence"/>
</dbReference>
<protein>
    <recommendedName>
        <fullName evidence="4">Transmembrane protein</fullName>
    </recommendedName>
</protein>
<dbReference type="EMBL" id="JASBRG010000001">
    <property type="protein sequence ID" value="MDI3318223.1"/>
    <property type="molecule type" value="Genomic_DNA"/>
</dbReference>
<keyword evidence="1" id="KW-0812">Transmembrane</keyword>
<gene>
    <name evidence="2" type="ORF">QJ048_00465</name>
</gene>
<organism evidence="2 3">
    <name type="scientific">Pinibacter soli</name>
    <dbReference type="NCBI Taxonomy" id="3044211"/>
    <lineage>
        <taxon>Bacteria</taxon>
        <taxon>Pseudomonadati</taxon>
        <taxon>Bacteroidota</taxon>
        <taxon>Chitinophagia</taxon>
        <taxon>Chitinophagales</taxon>
        <taxon>Chitinophagaceae</taxon>
        <taxon>Pinibacter</taxon>
    </lineage>
</organism>
<accession>A0ABT6R6Z1</accession>
<evidence type="ECO:0000256" key="1">
    <source>
        <dbReference type="SAM" id="Phobius"/>
    </source>
</evidence>
<keyword evidence="1" id="KW-0472">Membrane</keyword>
<name>A0ABT6R6Z1_9BACT</name>
<proteinExistence type="predicted"/>
<dbReference type="RefSeq" id="WP_282332338.1">
    <property type="nucleotide sequence ID" value="NZ_JASBRG010000001.1"/>
</dbReference>
<evidence type="ECO:0008006" key="4">
    <source>
        <dbReference type="Google" id="ProtNLM"/>
    </source>
</evidence>